<organism evidence="2 3">
    <name type="scientific">Nocardioides panaciterrulae</name>
    <dbReference type="NCBI Taxonomy" id="661492"/>
    <lineage>
        <taxon>Bacteria</taxon>
        <taxon>Bacillati</taxon>
        <taxon>Actinomycetota</taxon>
        <taxon>Actinomycetes</taxon>
        <taxon>Propionibacteriales</taxon>
        <taxon>Nocardioidaceae</taxon>
        <taxon>Nocardioides</taxon>
    </lineage>
</organism>
<feature type="chain" id="PRO_5030923242" evidence="1">
    <location>
        <begin position="26"/>
        <end position="62"/>
    </location>
</feature>
<keyword evidence="1" id="KW-0732">Signal</keyword>
<keyword evidence="3" id="KW-1185">Reference proteome</keyword>
<protein>
    <submittedName>
        <fullName evidence="2">Uncharacterized protein</fullName>
    </submittedName>
</protein>
<name>A0A7Y9JCH8_9ACTN</name>
<comment type="caution">
    <text evidence="2">The sequence shown here is derived from an EMBL/GenBank/DDBJ whole genome shotgun (WGS) entry which is preliminary data.</text>
</comment>
<proteinExistence type="predicted"/>
<evidence type="ECO:0000313" key="3">
    <source>
        <dbReference type="Proteomes" id="UP000535511"/>
    </source>
</evidence>
<sequence>MTLARPTRIALVLAAFLAVATPATASVRASDPAVTRVDAGPTAAGYSVTAAVGPDGQDWGWE</sequence>
<evidence type="ECO:0000256" key="1">
    <source>
        <dbReference type="SAM" id="SignalP"/>
    </source>
</evidence>
<accession>A0A7Y9JCH8</accession>
<dbReference type="AlphaFoldDB" id="A0A7Y9JCH8"/>
<dbReference type="Proteomes" id="UP000535511">
    <property type="component" value="Unassembled WGS sequence"/>
</dbReference>
<feature type="signal peptide" evidence="1">
    <location>
        <begin position="1"/>
        <end position="25"/>
    </location>
</feature>
<reference evidence="2 3" key="1">
    <citation type="submission" date="2020-07" db="EMBL/GenBank/DDBJ databases">
        <title>Sequencing the genomes of 1000 actinobacteria strains.</title>
        <authorList>
            <person name="Klenk H.-P."/>
        </authorList>
    </citation>
    <scope>NUCLEOTIDE SEQUENCE [LARGE SCALE GENOMIC DNA]</scope>
    <source>
        <strain evidence="2 3">DSM 21350</strain>
    </source>
</reference>
<gene>
    <name evidence="2" type="ORF">BJZ21_003995</name>
</gene>
<evidence type="ECO:0000313" key="2">
    <source>
        <dbReference type="EMBL" id="NYD43912.1"/>
    </source>
</evidence>
<dbReference type="EMBL" id="JACCBG010000001">
    <property type="protein sequence ID" value="NYD43912.1"/>
    <property type="molecule type" value="Genomic_DNA"/>
</dbReference>